<name>A0A176QCQ2_9MICO</name>
<evidence type="ECO:0000313" key="7">
    <source>
        <dbReference type="Proteomes" id="UP000271708"/>
    </source>
</evidence>
<sequence length="134" mass="14290">MPHLRIHEAADFLAVSTDTIRRMVDAGTLVAGEDDGGRRTVDAVSVAHHAREHLRALPDPVGRHTSARNRLVGIVTEVVADTVMAQVELQCGPFRVVSLLSAEAVREMGLEPGVVAVAVIKSTQVVIETPDGRA</sequence>
<proteinExistence type="predicted"/>
<protein>
    <submittedName>
        <fullName evidence="4">MerR family transcriptional regulator</fullName>
    </submittedName>
</protein>
<dbReference type="Proteomes" id="UP000271708">
    <property type="component" value="Chromosome"/>
</dbReference>
<dbReference type="SUPFAM" id="SSF46955">
    <property type="entry name" value="Putative DNA-binding domain"/>
    <property type="match status" value="1"/>
</dbReference>
<keyword evidence="1 2" id="KW-0500">Molybdenum</keyword>
<accession>A0A5P8FJ70</accession>
<dbReference type="GeneID" id="59163145"/>
<reference evidence="5" key="3">
    <citation type="submission" date="2019-11" db="EMBL/GenBank/DDBJ databases">
        <authorList>
            <person name="Zhao Q."/>
        </authorList>
    </citation>
    <scope>NUCLEOTIDE SEQUENCE</scope>
    <source>
        <strain evidence="5">M714</strain>
    </source>
</reference>
<evidence type="ECO:0000256" key="1">
    <source>
        <dbReference type="ARBA" id="ARBA00022505"/>
    </source>
</evidence>
<evidence type="ECO:0000313" key="5">
    <source>
        <dbReference type="EMBL" id="QFQ29318.2"/>
    </source>
</evidence>
<dbReference type="PROSITE" id="PS51866">
    <property type="entry name" value="MOP"/>
    <property type="match status" value="1"/>
</dbReference>
<reference evidence="5 7" key="2">
    <citation type="submission" date="2019-09" db="EMBL/GenBank/DDBJ databases">
        <title>Complete Genome Sequence of Janibacter melonis M714 with both human health impact and industrial applications.</title>
        <authorList>
            <person name="Jin M."/>
            <person name="Zhao Q.R."/>
        </authorList>
    </citation>
    <scope>NUCLEOTIDE SEQUENCE [LARGE SCALE GENOMIC DNA]</scope>
    <source>
        <strain evidence="5 7">M714</strain>
    </source>
</reference>
<dbReference type="AlphaFoldDB" id="A0A176QCQ2"/>
<dbReference type="InterPro" id="IPR009061">
    <property type="entry name" value="DNA-bd_dom_put_sf"/>
</dbReference>
<dbReference type="Gene3D" id="2.40.50.100">
    <property type="match status" value="1"/>
</dbReference>
<dbReference type="STRING" id="262209.AWH69_04855"/>
<feature type="domain" description="Mop" evidence="3">
    <location>
        <begin position="64"/>
        <end position="129"/>
    </location>
</feature>
<dbReference type="EMBL" id="LQZG01000002">
    <property type="protein sequence ID" value="OAB87420.1"/>
    <property type="molecule type" value="Genomic_DNA"/>
</dbReference>
<gene>
    <name evidence="4" type="ORF">AWH69_04855</name>
    <name evidence="5" type="ORF">EEW87_001690</name>
</gene>
<reference evidence="4 6" key="1">
    <citation type="submission" date="2016-01" db="EMBL/GenBank/DDBJ databases">
        <title>Janibacter melonis strain CD11_4 genome sequencing and assembly.</title>
        <authorList>
            <person name="Nair G.R."/>
            <person name="Kaur G."/>
            <person name="Chander A.M."/>
            <person name="Mayilraj S."/>
        </authorList>
    </citation>
    <scope>NUCLEOTIDE SEQUENCE [LARGE SCALE GENOMIC DNA]</scope>
    <source>
        <strain evidence="4 6">CD11-4</strain>
    </source>
</reference>
<dbReference type="EMBL" id="CP044548">
    <property type="protein sequence ID" value="QFQ29318.2"/>
    <property type="molecule type" value="Genomic_DNA"/>
</dbReference>
<dbReference type="Pfam" id="PF03459">
    <property type="entry name" value="TOBE"/>
    <property type="match status" value="1"/>
</dbReference>
<dbReference type="GO" id="GO:0015689">
    <property type="term" value="P:molybdate ion transport"/>
    <property type="evidence" value="ECO:0007669"/>
    <property type="project" value="InterPro"/>
</dbReference>
<dbReference type="Proteomes" id="UP000076976">
    <property type="component" value="Unassembled WGS sequence"/>
</dbReference>
<evidence type="ECO:0000256" key="2">
    <source>
        <dbReference type="PROSITE-ProRule" id="PRU01213"/>
    </source>
</evidence>
<dbReference type="RefSeq" id="WP_068272616.1">
    <property type="nucleotide sequence ID" value="NZ_BAAAKD010000051.1"/>
</dbReference>
<dbReference type="KEGG" id="jme:EEW87_001690"/>
<evidence type="ECO:0000313" key="4">
    <source>
        <dbReference type="EMBL" id="OAB87420.1"/>
    </source>
</evidence>
<keyword evidence="6" id="KW-1185">Reference proteome</keyword>
<organism evidence="4 6">
    <name type="scientific">Janibacter melonis</name>
    <dbReference type="NCBI Taxonomy" id="262209"/>
    <lineage>
        <taxon>Bacteria</taxon>
        <taxon>Bacillati</taxon>
        <taxon>Actinomycetota</taxon>
        <taxon>Actinomycetes</taxon>
        <taxon>Micrococcales</taxon>
        <taxon>Intrasporangiaceae</taxon>
        <taxon>Janibacter</taxon>
    </lineage>
</organism>
<dbReference type="InterPro" id="IPR008995">
    <property type="entry name" value="Mo/tungstate-bd_C_term_dom"/>
</dbReference>
<dbReference type="InterPro" id="IPR004606">
    <property type="entry name" value="Mop_domain"/>
</dbReference>
<dbReference type="SUPFAM" id="SSF50331">
    <property type="entry name" value="MOP-like"/>
    <property type="match status" value="1"/>
</dbReference>
<dbReference type="InterPro" id="IPR005116">
    <property type="entry name" value="Transp-assoc_OB_typ1"/>
</dbReference>
<accession>A0A176QCQ2</accession>
<evidence type="ECO:0000313" key="6">
    <source>
        <dbReference type="Proteomes" id="UP000076976"/>
    </source>
</evidence>
<evidence type="ECO:0000259" key="3">
    <source>
        <dbReference type="PROSITE" id="PS51866"/>
    </source>
</evidence>